<dbReference type="OrthoDB" id="3800738at2759"/>
<protein>
    <recommendedName>
        <fullName evidence="3">F-box domain-containing protein</fullName>
    </recommendedName>
</protein>
<dbReference type="Proteomes" id="UP000024837">
    <property type="component" value="Unassembled WGS sequence"/>
</dbReference>
<reference evidence="1 2" key="1">
    <citation type="submission" date="2013-05" db="EMBL/GenBank/DDBJ databases">
        <title>Drechslerella stenobrocha genome reveals carnivorous origination and mechanical trapping mechanism of predatory fungi.</title>
        <authorList>
            <person name="Liu X."/>
            <person name="Zhang W."/>
            <person name="Liu K."/>
        </authorList>
    </citation>
    <scope>NUCLEOTIDE SEQUENCE [LARGE SCALE GENOMIC DNA]</scope>
    <source>
        <strain evidence="1 2">248</strain>
    </source>
</reference>
<proteinExistence type="predicted"/>
<name>W7IEG9_9PEZI</name>
<dbReference type="AlphaFoldDB" id="W7IEG9"/>
<sequence length="281" mass="31970">MFCLYDTTSAIPFFLVEQILLNTPALVVLTTCRHVCRAWKHLIETSPALKFYSTTGLHQESLRNLQATFAEPQITPLAVDIISCFWWKLAQEAAYVKARDIDEAAPAKDAARNFNGVWFAKPLAGSRRRVQERISTLAAQFEDTINRVPFALPEIPGQELSLRLKFTSNWNSIPWKLYRNNSYPADLDPAFDGIHNEYFEAVMRKLALVLYRCTPLYITASLPAVLSLELFYYRGTDDRLAGYDALVIDWREMFGLSYDAPSIRLGGDYDPSAYADGSHMY</sequence>
<organism evidence="1 2">
    <name type="scientific">Drechslerella stenobrocha 248</name>
    <dbReference type="NCBI Taxonomy" id="1043628"/>
    <lineage>
        <taxon>Eukaryota</taxon>
        <taxon>Fungi</taxon>
        <taxon>Dikarya</taxon>
        <taxon>Ascomycota</taxon>
        <taxon>Pezizomycotina</taxon>
        <taxon>Orbiliomycetes</taxon>
        <taxon>Orbiliales</taxon>
        <taxon>Orbiliaceae</taxon>
        <taxon>Drechslerella</taxon>
    </lineage>
</organism>
<accession>W7IEG9</accession>
<evidence type="ECO:0000313" key="1">
    <source>
        <dbReference type="EMBL" id="EWC47420.1"/>
    </source>
</evidence>
<dbReference type="HOGENOM" id="CLU_990532_0_0_1"/>
<gene>
    <name evidence="1" type="ORF">DRE_00388</name>
</gene>
<keyword evidence="2" id="KW-1185">Reference proteome</keyword>
<evidence type="ECO:0000313" key="2">
    <source>
        <dbReference type="Proteomes" id="UP000024837"/>
    </source>
</evidence>
<dbReference type="EMBL" id="KI966410">
    <property type="protein sequence ID" value="EWC47420.1"/>
    <property type="molecule type" value="Genomic_DNA"/>
</dbReference>
<evidence type="ECO:0008006" key="3">
    <source>
        <dbReference type="Google" id="ProtNLM"/>
    </source>
</evidence>
<dbReference type="Gene3D" id="1.20.1280.50">
    <property type="match status" value="1"/>
</dbReference>